<dbReference type="Proteomes" id="UP000051335">
    <property type="component" value="Unassembled WGS sequence"/>
</dbReference>
<feature type="non-terminal residue" evidence="1">
    <location>
        <position position="1"/>
    </location>
</feature>
<evidence type="ECO:0000313" key="1">
    <source>
        <dbReference type="EMBL" id="KPW96350.1"/>
    </source>
</evidence>
<dbReference type="Gene3D" id="1.10.10.10">
    <property type="entry name" value="Winged helix-like DNA-binding domain superfamily/Winged helix DNA-binding domain"/>
    <property type="match status" value="1"/>
</dbReference>
<sequence>EALRRLNVIQRNQAAERLALASPALLEVLQDLHERRIVRLGEGHLEVFDVDKLRRVANFSRARAVC</sequence>
<proteinExistence type="predicted"/>
<dbReference type="EMBL" id="LJQC01000663">
    <property type="protein sequence ID" value="KPW96350.1"/>
    <property type="molecule type" value="Genomic_DNA"/>
</dbReference>
<keyword evidence="2" id="KW-1185">Reference proteome</keyword>
<name>A0A0N8R5W8_9PSED</name>
<dbReference type="InterPro" id="IPR036388">
    <property type="entry name" value="WH-like_DNA-bd_sf"/>
</dbReference>
<reference evidence="1 2" key="1">
    <citation type="submission" date="2015-09" db="EMBL/GenBank/DDBJ databases">
        <title>Genome announcement of multiple Pseudomonas syringae strains.</title>
        <authorList>
            <person name="Thakur S."/>
            <person name="Wang P.W."/>
            <person name="Gong Y."/>
            <person name="Weir B.S."/>
            <person name="Guttman D.S."/>
        </authorList>
    </citation>
    <scope>NUCLEOTIDE SEQUENCE [LARGE SCALE GENOMIC DNA]</scope>
    <source>
        <strain evidence="1 2">ICMP17001</strain>
    </source>
</reference>
<dbReference type="PATRIC" id="fig|317659.3.peg.5993"/>
<accession>A0A0N8R5W8</accession>
<evidence type="ECO:0000313" key="2">
    <source>
        <dbReference type="Proteomes" id="UP000051335"/>
    </source>
</evidence>
<comment type="caution">
    <text evidence="1">The sequence shown here is derived from an EMBL/GenBank/DDBJ whole genome shotgun (WGS) entry which is preliminary data.</text>
</comment>
<gene>
    <name evidence="1" type="ORF">ALO75_05268</name>
</gene>
<protein>
    <submittedName>
        <fullName evidence="1">CAP family transcriptional regulator</fullName>
    </submittedName>
</protein>
<dbReference type="AlphaFoldDB" id="A0A0N8R5W8"/>
<organism evidence="1 2">
    <name type="scientific">Pseudomonas syringae pv. coryli</name>
    <dbReference type="NCBI Taxonomy" id="317659"/>
    <lineage>
        <taxon>Bacteria</taxon>
        <taxon>Pseudomonadati</taxon>
        <taxon>Pseudomonadota</taxon>
        <taxon>Gammaproteobacteria</taxon>
        <taxon>Pseudomonadales</taxon>
        <taxon>Pseudomonadaceae</taxon>
        <taxon>Pseudomonas</taxon>
    </lineage>
</organism>